<dbReference type="FunFam" id="3.30.160.60:FF:001156">
    <property type="entry name" value="Zinc finger protein 407"/>
    <property type="match status" value="1"/>
</dbReference>
<feature type="region of interest" description="Disordered" evidence="12">
    <location>
        <begin position="583"/>
        <end position="622"/>
    </location>
</feature>
<keyword evidence="5 11" id="KW-0863">Zinc-finger</keyword>
<feature type="domain" description="C2H2-type" evidence="13">
    <location>
        <begin position="398"/>
        <end position="420"/>
    </location>
</feature>
<dbReference type="SMART" id="SM00355">
    <property type="entry name" value="ZnF_C2H2"/>
    <property type="match status" value="11"/>
</dbReference>
<dbReference type="InterPro" id="IPR013087">
    <property type="entry name" value="Znf_C2H2_type"/>
</dbReference>
<dbReference type="FunFam" id="3.30.160.60:FF:000882">
    <property type="entry name" value="Predicted gene, 21060"/>
    <property type="match status" value="1"/>
</dbReference>
<evidence type="ECO:0000256" key="2">
    <source>
        <dbReference type="ARBA" id="ARBA00006991"/>
    </source>
</evidence>
<accession>A0A4C1ZBR0</accession>
<dbReference type="Proteomes" id="UP000299102">
    <property type="component" value="Unassembled WGS sequence"/>
</dbReference>
<comment type="caution">
    <text evidence="14">The sequence shown here is derived from an EMBL/GenBank/DDBJ whole genome shotgun (WGS) entry which is preliminary data.</text>
</comment>
<dbReference type="EMBL" id="BGZK01001675">
    <property type="protein sequence ID" value="GBP84379.1"/>
    <property type="molecule type" value="Genomic_DNA"/>
</dbReference>
<comment type="subcellular location">
    <subcellularLocation>
        <location evidence="1">Nucleus</location>
    </subcellularLocation>
</comment>
<dbReference type="Pfam" id="PF13909">
    <property type="entry name" value="zf-H2C2_5"/>
    <property type="match status" value="1"/>
</dbReference>
<feature type="region of interest" description="Disordered" evidence="12">
    <location>
        <begin position="1050"/>
        <end position="1090"/>
    </location>
</feature>
<keyword evidence="4" id="KW-0677">Repeat</keyword>
<evidence type="ECO:0000259" key="13">
    <source>
        <dbReference type="PROSITE" id="PS50157"/>
    </source>
</evidence>
<evidence type="ECO:0000256" key="10">
    <source>
        <dbReference type="ARBA" id="ARBA00023242"/>
    </source>
</evidence>
<feature type="domain" description="C2H2-type" evidence="13">
    <location>
        <begin position="483"/>
        <end position="510"/>
    </location>
</feature>
<name>A0A4C1ZBR0_EUMVA</name>
<evidence type="ECO:0000256" key="12">
    <source>
        <dbReference type="SAM" id="MobiDB-lite"/>
    </source>
</evidence>
<dbReference type="SUPFAM" id="SSF57667">
    <property type="entry name" value="beta-beta-alpha zinc fingers"/>
    <property type="match status" value="3"/>
</dbReference>
<dbReference type="GO" id="GO:0008270">
    <property type="term" value="F:zinc ion binding"/>
    <property type="evidence" value="ECO:0007669"/>
    <property type="project" value="UniProtKB-KW"/>
</dbReference>
<keyword evidence="10" id="KW-0539">Nucleus</keyword>
<evidence type="ECO:0000313" key="15">
    <source>
        <dbReference type="Proteomes" id="UP000299102"/>
    </source>
</evidence>
<evidence type="ECO:0000256" key="8">
    <source>
        <dbReference type="ARBA" id="ARBA00023125"/>
    </source>
</evidence>
<evidence type="ECO:0000256" key="7">
    <source>
        <dbReference type="ARBA" id="ARBA00023015"/>
    </source>
</evidence>
<feature type="compositionally biased region" description="Polar residues" evidence="12">
    <location>
        <begin position="585"/>
        <end position="605"/>
    </location>
</feature>
<keyword evidence="6" id="KW-0862">Zinc</keyword>
<feature type="domain" description="C2H2-type" evidence="13">
    <location>
        <begin position="455"/>
        <end position="482"/>
    </location>
</feature>
<keyword evidence="15" id="KW-1185">Reference proteome</keyword>
<evidence type="ECO:0000256" key="5">
    <source>
        <dbReference type="ARBA" id="ARBA00022771"/>
    </source>
</evidence>
<protein>
    <submittedName>
        <fullName evidence="14">Transcriptional repressor CTCF</fullName>
    </submittedName>
</protein>
<feature type="region of interest" description="Disordered" evidence="12">
    <location>
        <begin position="787"/>
        <end position="806"/>
    </location>
</feature>
<gene>
    <name evidence="14" type="primary">CTCF</name>
    <name evidence="14" type="ORF">EVAR_99278_1</name>
</gene>
<sequence>MNVNRIVTSEASNDNTEAKPVIPKSKIMSYEEKSVGTTAFFKCEACPYMALAEDDMKFHLFTVHPDLAKTSGLADNIQITCPGCTSVFEAEETLRTHLRNHHKMGFKDVKKMVKSLIQIALKDAKLKKEPKKNSTEPVLSAGQEGNDIKIPPIIEIVPDISKNDDSLPNGVAFISVDELQQMSMPNFEKVDPKNVIEEASINILYTNDISNKCVNTSDSSPTNVSCNILQVSNVTPDLISSIPQHPTSTIDKLTMAKNNVENNCDAVSQLSDDLPKNGRHFGSRTLGITQYKKHFSTYEDEIVKKFGERCSLGGCFVRLKSEDKLTYHRRCHQEGRKELHCPECNMLFAYVEPLHTHLWKSHSIDMELPTCEICGYKTYKRYRLKNIHMKKHEETKNHKCEICSQSFKTTNQLAKHKQIHKDGTVAQCLSCQLQFPSARRLRHHMITAHDKLRPFKCTQCDYTATRKVELTLHMRSHTGDKPYRCEACGYRTADHNALRRHKKRHSGQNLYKCKHCPYTCIQSTVLTSHLISSHPDLQDADLFKCPYCSYRSISKDKYVSHLGSRHADHEGVQLLIELQGESQKKTPSWTIPSTDTASRANTTSSQEKHSHDGHSNGVPIEVDDCDSQQETIRQNFRNDYDSLPSLDEQRQTSYKNQNVSTDFDQTNDNSARMLPLSENSVQQFGHPQPPQNDSYENTQPTLQFLNSTGTLEQNLLQNTSVNCIATDESSMAGIDNLMNNFPIRLPPAAQLTKNNFTLKPVDKISPPMSKVIGPIIKPTQILPVPAASRSPGAALPESEGSTVPRKKPKISVKSNLILKGPDRVSTFHSQQKMAFKRLEDSERFGLGGGGPVAFDELMGAQFLQLQQPGLADATEARVQPQLYAFSVELGVDANPMNVLQQRPKVQNANADPGYIKLEATIKQNTQSPGLINSEYEASPPPDHCHKTIGGIKNELKSDAFFTVPLNEAAAAAPLMDQYLLDNMLGEQFAPRMDLAAAAGVLPQHPVIEIDDNSDDNKLLPRFDINFPLESLYSMHNDFYFLENEMTPQCSGNLPNEGSPDINKMAGETPPPVPADAPPHPDHGGQFIHSKRDPMMNTTARIATNKINVKNIELMKN</sequence>
<organism evidence="14 15">
    <name type="scientific">Eumeta variegata</name>
    <name type="common">Bagworm moth</name>
    <name type="synonym">Eumeta japonica</name>
    <dbReference type="NCBI Taxonomy" id="151549"/>
    <lineage>
        <taxon>Eukaryota</taxon>
        <taxon>Metazoa</taxon>
        <taxon>Ecdysozoa</taxon>
        <taxon>Arthropoda</taxon>
        <taxon>Hexapoda</taxon>
        <taxon>Insecta</taxon>
        <taxon>Pterygota</taxon>
        <taxon>Neoptera</taxon>
        <taxon>Endopterygota</taxon>
        <taxon>Lepidoptera</taxon>
        <taxon>Glossata</taxon>
        <taxon>Ditrysia</taxon>
        <taxon>Tineoidea</taxon>
        <taxon>Psychidae</taxon>
        <taxon>Oiketicinae</taxon>
        <taxon>Eumeta</taxon>
    </lineage>
</organism>
<evidence type="ECO:0000256" key="9">
    <source>
        <dbReference type="ARBA" id="ARBA00023163"/>
    </source>
</evidence>
<keyword evidence="3" id="KW-0479">Metal-binding</keyword>
<feature type="compositionally biased region" description="Pro residues" evidence="12">
    <location>
        <begin position="1068"/>
        <end position="1077"/>
    </location>
</feature>
<evidence type="ECO:0000256" key="11">
    <source>
        <dbReference type="PROSITE-ProRule" id="PRU00042"/>
    </source>
</evidence>
<comment type="similarity">
    <text evidence="2">Belongs to the krueppel C2H2-type zinc-finger protein family.</text>
</comment>
<evidence type="ECO:0000256" key="4">
    <source>
        <dbReference type="ARBA" id="ARBA00022737"/>
    </source>
</evidence>
<dbReference type="Pfam" id="PF00096">
    <property type="entry name" value="zf-C2H2"/>
    <property type="match status" value="1"/>
</dbReference>
<dbReference type="PANTHER" id="PTHR24406">
    <property type="entry name" value="TRANSCRIPTIONAL REPRESSOR CTCFL-RELATED"/>
    <property type="match status" value="1"/>
</dbReference>
<reference evidence="14 15" key="1">
    <citation type="journal article" date="2019" name="Commun. Biol.">
        <title>The bagworm genome reveals a unique fibroin gene that provides high tensile strength.</title>
        <authorList>
            <person name="Kono N."/>
            <person name="Nakamura H."/>
            <person name="Ohtoshi R."/>
            <person name="Tomita M."/>
            <person name="Numata K."/>
            <person name="Arakawa K."/>
        </authorList>
    </citation>
    <scope>NUCLEOTIDE SEQUENCE [LARGE SCALE GENOMIC DNA]</scope>
</reference>
<feature type="domain" description="C2H2-type" evidence="13">
    <location>
        <begin position="426"/>
        <end position="454"/>
    </location>
</feature>
<dbReference type="InterPro" id="IPR050888">
    <property type="entry name" value="ZnF_C2H2-type_TF"/>
</dbReference>
<dbReference type="PROSITE" id="PS50157">
    <property type="entry name" value="ZINC_FINGER_C2H2_2"/>
    <property type="match status" value="5"/>
</dbReference>
<evidence type="ECO:0000313" key="14">
    <source>
        <dbReference type="EMBL" id="GBP84379.1"/>
    </source>
</evidence>
<dbReference type="PROSITE" id="PS00028">
    <property type="entry name" value="ZINC_FINGER_C2H2_1"/>
    <property type="match status" value="5"/>
</dbReference>
<dbReference type="STRING" id="151549.A0A4C1ZBR0"/>
<evidence type="ECO:0000256" key="3">
    <source>
        <dbReference type="ARBA" id="ARBA00022723"/>
    </source>
</evidence>
<dbReference type="AlphaFoldDB" id="A0A4C1ZBR0"/>
<evidence type="ECO:0000256" key="1">
    <source>
        <dbReference type="ARBA" id="ARBA00004123"/>
    </source>
</evidence>
<keyword evidence="9" id="KW-0804">Transcription</keyword>
<dbReference type="Gene3D" id="3.30.160.60">
    <property type="entry name" value="Classic Zinc Finger"/>
    <property type="match status" value="5"/>
</dbReference>
<proteinExistence type="inferred from homology"/>
<dbReference type="OrthoDB" id="5876240at2759"/>
<dbReference type="GO" id="GO:0005634">
    <property type="term" value="C:nucleus"/>
    <property type="evidence" value="ECO:0007669"/>
    <property type="project" value="UniProtKB-SubCell"/>
</dbReference>
<keyword evidence="8" id="KW-0238">DNA-binding</keyword>
<feature type="domain" description="C2H2-type" evidence="13">
    <location>
        <begin position="79"/>
        <end position="101"/>
    </location>
</feature>
<feature type="region of interest" description="Disordered" evidence="12">
    <location>
        <begin position="638"/>
        <end position="671"/>
    </location>
</feature>
<evidence type="ECO:0000256" key="6">
    <source>
        <dbReference type="ARBA" id="ARBA00022833"/>
    </source>
</evidence>
<feature type="compositionally biased region" description="Polar residues" evidence="12">
    <location>
        <begin position="651"/>
        <end position="670"/>
    </location>
</feature>
<dbReference type="GO" id="GO:0003677">
    <property type="term" value="F:DNA binding"/>
    <property type="evidence" value="ECO:0007669"/>
    <property type="project" value="UniProtKB-KW"/>
</dbReference>
<keyword evidence="7" id="KW-0805">Transcription regulation</keyword>
<dbReference type="InterPro" id="IPR036236">
    <property type="entry name" value="Znf_C2H2_sf"/>
</dbReference>